<organism evidence="1">
    <name type="scientific">Anguilla anguilla</name>
    <name type="common">European freshwater eel</name>
    <name type="synonym">Muraena anguilla</name>
    <dbReference type="NCBI Taxonomy" id="7936"/>
    <lineage>
        <taxon>Eukaryota</taxon>
        <taxon>Metazoa</taxon>
        <taxon>Chordata</taxon>
        <taxon>Craniata</taxon>
        <taxon>Vertebrata</taxon>
        <taxon>Euteleostomi</taxon>
        <taxon>Actinopterygii</taxon>
        <taxon>Neopterygii</taxon>
        <taxon>Teleostei</taxon>
        <taxon>Anguilliformes</taxon>
        <taxon>Anguillidae</taxon>
        <taxon>Anguilla</taxon>
    </lineage>
</organism>
<dbReference type="EMBL" id="GBXM01106925">
    <property type="protein sequence ID" value="JAH01652.1"/>
    <property type="molecule type" value="Transcribed_RNA"/>
</dbReference>
<name>A0A0E9PBJ5_ANGAN</name>
<proteinExistence type="predicted"/>
<evidence type="ECO:0000313" key="1">
    <source>
        <dbReference type="EMBL" id="JAH01652.1"/>
    </source>
</evidence>
<reference evidence="1" key="2">
    <citation type="journal article" date="2015" name="Fish Shellfish Immunol.">
        <title>Early steps in the European eel (Anguilla anguilla)-Vibrio vulnificus interaction in the gills: Role of the RtxA13 toxin.</title>
        <authorList>
            <person name="Callol A."/>
            <person name="Pajuelo D."/>
            <person name="Ebbesson L."/>
            <person name="Teles M."/>
            <person name="MacKenzie S."/>
            <person name="Amaro C."/>
        </authorList>
    </citation>
    <scope>NUCLEOTIDE SEQUENCE</scope>
</reference>
<dbReference type="AlphaFoldDB" id="A0A0E9PBJ5"/>
<sequence>MCSSSCSTGNTGLCIF</sequence>
<accession>A0A0E9PBJ5</accession>
<protein>
    <submittedName>
        <fullName evidence="1">Uncharacterized protein</fullName>
    </submittedName>
</protein>
<reference evidence="1" key="1">
    <citation type="submission" date="2014-11" db="EMBL/GenBank/DDBJ databases">
        <authorList>
            <person name="Amaro Gonzalez C."/>
        </authorList>
    </citation>
    <scope>NUCLEOTIDE SEQUENCE</scope>
</reference>